<evidence type="ECO:0000313" key="2">
    <source>
        <dbReference type="EMBL" id="KPU44354.1"/>
    </source>
</evidence>
<proteinExistence type="predicted"/>
<evidence type="ECO:0008006" key="4">
    <source>
        <dbReference type="Google" id="ProtNLM"/>
    </source>
</evidence>
<dbReference type="RefSeq" id="WP_054875533.1">
    <property type="nucleotide sequence ID" value="NZ_LKET01000032.1"/>
</dbReference>
<evidence type="ECO:0000256" key="1">
    <source>
        <dbReference type="SAM" id="Phobius"/>
    </source>
</evidence>
<keyword evidence="1" id="KW-0812">Transmembrane</keyword>
<accession>A0A0P8W6M2</accession>
<dbReference type="OrthoDB" id="175771at2"/>
<dbReference type="EMBL" id="LKET01000032">
    <property type="protein sequence ID" value="KPU44354.1"/>
    <property type="molecule type" value="Genomic_DNA"/>
</dbReference>
<dbReference type="Proteomes" id="UP000050326">
    <property type="component" value="Unassembled WGS sequence"/>
</dbReference>
<protein>
    <recommendedName>
        <fullName evidence="4">DHHW protein</fullName>
    </recommendedName>
</protein>
<reference evidence="2 3" key="1">
    <citation type="submission" date="2015-09" db="EMBL/GenBank/DDBJ databases">
        <title>Genome sequence of Oxobacter pfennigii DSM 3222.</title>
        <authorList>
            <person name="Poehlein A."/>
            <person name="Bengelsdorf F.R."/>
            <person name="Schiel-Bengelsdorf B."/>
            <person name="Duerre P."/>
            <person name="Daniel R."/>
        </authorList>
    </citation>
    <scope>NUCLEOTIDE SEQUENCE [LARGE SCALE GENOMIC DNA]</scope>
    <source>
        <strain evidence="2 3">DSM 3222</strain>
    </source>
</reference>
<name>A0A0P8W6M2_9CLOT</name>
<dbReference type="AlphaFoldDB" id="A0A0P8W6M2"/>
<keyword evidence="1" id="KW-0472">Membrane</keyword>
<evidence type="ECO:0000313" key="3">
    <source>
        <dbReference type="Proteomes" id="UP000050326"/>
    </source>
</evidence>
<keyword evidence="1" id="KW-1133">Transmembrane helix</keyword>
<gene>
    <name evidence="2" type="ORF">OXPF_25240</name>
</gene>
<keyword evidence="3" id="KW-1185">Reference proteome</keyword>
<feature type="transmembrane region" description="Helical" evidence="1">
    <location>
        <begin position="12"/>
        <end position="34"/>
    </location>
</feature>
<comment type="caution">
    <text evidence="2">The sequence shown here is derived from an EMBL/GenBank/DDBJ whole genome shotgun (WGS) entry which is preliminary data.</text>
</comment>
<dbReference type="PATRIC" id="fig|36849.3.peg.2666"/>
<dbReference type="STRING" id="36849.OXPF_25240"/>
<sequence>MRINNQKSSSIIQNIACMLPAVFILAMLVFHLALPDKTFSKEEKRYLTQWPAFHIEKVLDGSYETKFEAYFSDQFPFRNFWVNIQEGLN</sequence>
<organism evidence="2 3">
    <name type="scientific">Oxobacter pfennigii</name>
    <dbReference type="NCBI Taxonomy" id="36849"/>
    <lineage>
        <taxon>Bacteria</taxon>
        <taxon>Bacillati</taxon>
        <taxon>Bacillota</taxon>
        <taxon>Clostridia</taxon>
        <taxon>Eubacteriales</taxon>
        <taxon>Clostridiaceae</taxon>
        <taxon>Oxobacter</taxon>
    </lineage>
</organism>